<dbReference type="PANTHER" id="PTHR43308:SF5">
    <property type="entry name" value="S-LAYER PROTEIN _ PEPTIDOGLYCAN ENDO-BETA-N-ACETYLGLUCOSAMINIDASE"/>
    <property type="match status" value="1"/>
</dbReference>
<dbReference type="InterPro" id="IPR051465">
    <property type="entry name" value="Cell_Envelope_Struct_Comp"/>
</dbReference>
<keyword evidence="6" id="KW-1185">Reference proteome</keyword>
<feature type="domain" description="Fibronectin type-III" evidence="3">
    <location>
        <begin position="1010"/>
        <end position="1099"/>
    </location>
</feature>
<dbReference type="Pfam" id="PF00041">
    <property type="entry name" value="fn3"/>
    <property type="match status" value="1"/>
</dbReference>
<keyword evidence="2" id="KW-0732">Signal</keyword>
<proteinExistence type="predicted"/>
<dbReference type="InterPro" id="IPR003961">
    <property type="entry name" value="FN3_dom"/>
</dbReference>
<evidence type="ECO:0000256" key="2">
    <source>
        <dbReference type="SAM" id="SignalP"/>
    </source>
</evidence>
<feature type="compositionally biased region" description="Low complexity" evidence="1">
    <location>
        <begin position="1097"/>
        <end position="1117"/>
    </location>
</feature>
<evidence type="ECO:0000259" key="4">
    <source>
        <dbReference type="PROSITE" id="PS51272"/>
    </source>
</evidence>
<dbReference type="InterPro" id="IPR013783">
    <property type="entry name" value="Ig-like_fold"/>
</dbReference>
<feature type="domain" description="Fibronectin type-III" evidence="3">
    <location>
        <begin position="920"/>
        <end position="1009"/>
    </location>
</feature>
<dbReference type="SUPFAM" id="SSF110296">
    <property type="entry name" value="Oligoxyloglucan reducing end-specific cellobiohydrolase"/>
    <property type="match status" value="2"/>
</dbReference>
<dbReference type="KEGG" id="pbk:Back11_38680"/>
<feature type="domain" description="SLH" evidence="4">
    <location>
        <begin position="1475"/>
        <end position="1534"/>
    </location>
</feature>
<dbReference type="Proteomes" id="UP000275368">
    <property type="component" value="Chromosome"/>
</dbReference>
<sequence length="1534" mass="157315">MIKRSISVLTVLFLVAGLIPTFAAAAALSNWNTVSPKVTGEYLSSVTFANGMFMAVGGNVDEVGTILTSSDGVNWTRRTSGTNQRLDDVTFGNNTYVAVGTNGAIVTSTDAETWTSRDSNTTDLPIFGVTYGNGTFVAVGHSGSYGGSAYISTSADGKNWTKRTSGTSKFLFDVAYGNGVFVTVGSNGVLLTSADGTTWTSRTPGTTEYLNGVTYDGGKFVAVGDSGTILTSANGTSWTNRTSGTSSDLEGVTSGNGTLVATGRDGVILTSADGAAWTSRTSGSYTVLTDVAYGNGMFMTVGASGTILTSADGASWTSLSITNEYLTGVAYGNEKYVAVGNNGQVLTSTNGASWTRQITDTRKLLNMAAYGNGKFVAVGGEGAILTSADGTSWTSATSGTTNYLYSVAFGDGKFVAVGSSGTLLTSADGQSWTSQTGGGYNMMSGIAYGSGTFVAVGSGGMSGVVLTSTDGASWTSRTSGTTNSLNKIVYDGGKFVAVGSNGTILTSADGASWTSVTSGTTQYLYSIAYGDGLFVAVTSDKTMPIVTSTDGASWTSVPLVTTAGFSSVAYGNGMFVAVGFSGTISFAETIADAASNRASASPGRVLEGGSVTLTATGDRQSATGGGNGAARFVPISWTSTESGKSGSFSLSGGIYSSTYTTTAAGSYTVTATFAKQTWDGSAWVDAGTTDTKTTTVAVFGQNAAAPTIGTQPEDQTAIVGGTSPVLAVAATSSDGGTLSYQWYSNTTNSNIDGTAISNATNASYEAPTATTGTMYYYVIVTNTNSSAIGSQTATAKSSAAKITVNEALTYTISAIADQTATALTQGYESGSQETTTIQVTNSGTGHLTNLSATLSGTNVNDFVITQPTATLNSGAPATSFTVQAKDGLPAGTYTATITVSASQMTDVTFKVTQTVNLPNAPGNPQNLLATGGDRQVSLKWSAVTGATYYNLYMSNVPNQFSDDEMTSVTDVTYNVDNLLNGTTYYFMVKAGGLGGLSAESNQASATPATAPAAPTGVTAAAGNGQATITFTAPTDNGGSAITGYEVTASPGNAVITGMTSPITLTGLTNGTSYTFTVKAINGKGSSESSTVSNAVIPSSPSSGNTPSGSTTTTPGTTITGVDILVNGKVESAGTATTTKQNGQTVTTVVLDQKKLDDRLAAVGQHAVVTIPVNAKSDVVVGELNGQIVKNMEDKQAVLVIQTDKATYTLPAHQINIRALSDQVGKSVALQDIKVQIEIAAPTADTVKVVENAAAKGTFTLVTPPVEFTVSATHGGTTVKVENFNAYVERTIAIPDGVDPNNITTAVVVDPDGTVRHVPTKIELIDGKYYAKVNSLTNSTYSVVWHPLEFNDVANHWAKNAVNDMGSRMIISGNGNGQFSPDRNVTRAEFAAIIVRGLGLKLENAATPFSDVKTADWYSSAINTAYAHHLINGFADGTFRPNDNITREQAMVMIAKAMTITELKSKLPVQSADATLRPYADTADASNWALSSIADSVQAGVVSGRTSSQLAPKAYMTRAEVATIIQKLLQKSGLI</sequence>
<dbReference type="SUPFAM" id="SSF49265">
    <property type="entry name" value="Fibronectin type III"/>
    <property type="match status" value="2"/>
</dbReference>
<feature type="domain" description="SLH" evidence="4">
    <location>
        <begin position="1344"/>
        <end position="1403"/>
    </location>
</feature>
<dbReference type="InterPro" id="IPR001119">
    <property type="entry name" value="SLH_dom"/>
</dbReference>
<evidence type="ECO:0000313" key="6">
    <source>
        <dbReference type="Proteomes" id="UP000275368"/>
    </source>
</evidence>
<gene>
    <name evidence="5" type="ORF">Back11_38680</name>
</gene>
<protein>
    <submittedName>
        <fullName evidence="5">Uncharacterized protein</fullName>
    </submittedName>
</protein>
<evidence type="ECO:0000256" key="1">
    <source>
        <dbReference type="SAM" id="MobiDB-lite"/>
    </source>
</evidence>
<dbReference type="RefSeq" id="WP_260182401.1">
    <property type="nucleotide sequence ID" value="NZ_JACHXC010000002.1"/>
</dbReference>
<dbReference type="PROSITE" id="PS50853">
    <property type="entry name" value="FN3"/>
    <property type="match status" value="2"/>
</dbReference>
<dbReference type="Gene3D" id="2.60.40.2700">
    <property type="match status" value="1"/>
</dbReference>
<dbReference type="Pfam" id="PF00395">
    <property type="entry name" value="SLH"/>
    <property type="match status" value="3"/>
</dbReference>
<accession>A0A3G9JC75</accession>
<feature type="chain" id="PRO_5018094843" evidence="2">
    <location>
        <begin position="26"/>
        <end position="1534"/>
    </location>
</feature>
<evidence type="ECO:0000313" key="5">
    <source>
        <dbReference type="EMBL" id="BBH22523.1"/>
    </source>
</evidence>
<organism evidence="5 6">
    <name type="scientific">Paenibacillus baekrokdamisoli</name>
    <dbReference type="NCBI Taxonomy" id="1712516"/>
    <lineage>
        <taxon>Bacteria</taxon>
        <taxon>Bacillati</taxon>
        <taxon>Bacillota</taxon>
        <taxon>Bacilli</taxon>
        <taxon>Bacillales</taxon>
        <taxon>Paenibacillaceae</taxon>
        <taxon>Paenibacillus</taxon>
    </lineage>
</organism>
<name>A0A3G9JC75_9BACL</name>
<dbReference type="SMART" id="SM00060">
    <property type="entry name" value="FN3"/>
    <property type="match status" value="2"/>
</dbReference>
<reference evidence="5 6" key="1">
    <citation type="submission" date="2018-11" db="EMBL/GenBank/DDBJ databases">
        <title>Complete genome sequence of Paenibacillus baekrokdamisoli strain KCTC 33723.</title>
        <authorList>
            <person name="Kang S.W."/>
            <person name="Lee K.C."/>
            <person name="Kim K.K."/>
            <person name="Kim J.S."/>
            <person name="Kim D.S."/>
            <person name="Ko S.H."/>
            <person name="Yang S.H."/>
            <person name="Lee J.S."/>
        </authorList>
    </citation>
    <scope>NUCLEOTIDE SEQUENCE [LARGE SCALE GENOMIC DNA]</scope>
    <source>
        <strain evidence="5 6">KCTC 33723</strain>
    </source>
</reference>
<feature type="region of interest" description="Disordered" evidence="1">
    <location>
        <begin position="1083"/>
        <end position="1117"/>
    </location>
</feature>
<dbReference type="InterPro" id="IPR036116">
    <property type="entry name" value="FN3_sf"/>
</dbReference>
<dbReference type="CDD" id="cd00063">
    <property type="entry name" value="FN3"/>
    <property type="match status" value="2"/>
</dbReference>
<dbReference type="InterPro" id="IPR058667">
    <property type="entry name" value="DUF6242_C"/>
</dbReference>
<feature type="signal peptide" evidence="2">
    <location>
        <begin position="1"/>
        <end position="25"/>
    </location>
</feature>
<feature type="compositionally biased region" description="Polar residues" evidence="1">
    <location>
        <begin position="1083"/>
        <end position="1096"/>
    </location>
</feature>
<dbReference type="PROSITE" id="PS51272">
    <property type="entry name" value="SLH"/>
    <property type="match status" value="3"/>
</dbReference>
<feature type="domain" description="SLH" evidence="4">
    <location>
        <begin position="1404"/>
        <end position="1467"/>
    </location>
</feature>
<dbReference type="Pfam" id="PF25852">
    <property type="entry name" value="DUF6242_C"/>
    <property type="match status" value="1"/>
</dbReference>
<dbReference type="EMBL" id="AP019308">
    <property type="protein sequence ID" value="BBH22523.1"/>
    <property type="molecule type" value="Genomic_DNA"/>
</dbReference>
<evidence type="ECO:0000259" key="3">
    <source>
        <dbReference type="PROSITE" id="PS50853"/>
    </source>
</evidence>
<dbReference type="Gene3D" id="2.60.40.10">
    <property type="entry name" value="Immunoglobulins"/>
    <property type="match status" value="2"/>
</dbReference>
<dbReference type="PANTHER" id="PTHR43308">
    <property type="entry name" value="OUTER MEMBRANE PROTEIN ALPHA-RELATED"/>
    <property type="match status" value="1"/>
</dbReference>